<dbReference type="InterPro" id="IPR014917">
    <property type="entry name" value="DUF1800"/>
</dbReference>
<accession>A0A2P2C982</accession>
<evidence type="ECO:0008006" key="2">
    <source>
        <dbReference type="Google" id="ProtNLM"/>
    </source>
</evidence>
<reference evidence="1" key="1">
    <citation type="submission" date="2015-08" db="EMBL/GenBank/DDBJ databases">
        <authorList>
            <person name="Babu N.S."/>
            <person name="Beckwith C.J."/>
            <person name="Beseler K.G."/>
            <person name="Brison A."/>
            <person name="Carone J.V."/>
            <person name="Caskin T.P."/>
            <person name="Diamond M."/>
            <person name="Durham M.E."/>
            <person name="Foxe J.M."/>
            <person name="Go M."/>
            <person name="Henderson B.A."/>
            <person name="Jones I.B."/>
            <person name="McGettigan J.A."/>
            <person name="Micheletti S.J."/>
            <person name="Nasrallah M.E."/>
            <person name="Ortiz D."/>
            <person name="Piller C.R."/>
            <person name="Privatt S.R."/>
            <person name="Schneider S.L."/>
            <person name="Sharp S."/>
            <person name="Smith T.C."/>
            <person name="Stanton J.D."/>
            <person name="Ullery H.E."/>
            <person name="Wilson R.J."/>
            <person name="Serrano M.G."/>
            <person name="Buck G."/>
            <person name="Lee V."/>
            <person name="Wang Y."/>
            <person name="Carvalho R."/>
            <person name="Voegtly L."/>
            <person name="Shi R."/>
            <person name="Duckworth R."/>
            <person name="Johnson A."/>
            <person name="Loviza R."/>
            <person name="Walstead R."/>
            <person name="Shah Z."/>
            <person name="Kiflezghi M."/>
            <person name="Wade K."/>
            <person name="Ball S.L."/>
            <person name="Bradley K.W."/>
            <person name="Asai D.J."/>
            <person name="Bowman C.A."/>
            <person name="Russell D.A."/>
            <person name="Pope W.H."/>
            <person name="Jacobs-Sera D."/>
            <person name="Hendrix R.W."/>
            <person name="Hatfull G.F."/>
        </authorList>
    </citation>
    <scope>NUCLEOTIDE SEQUENCE</scope>
</reference>
<name>A0A2P2C982_9ZZZZ</name>
<dbReference type="AlphaFoldDB" id="A0A2P2C982"/>
<dbReference type="Pfam" id="PF08811">
    <property type="entry name" value="DUF1800"/>
    <property type="match status" value="1"/>
</dbReference>
<proteinExistence type="predicted"/>
<dbReference type="InterPro" id="IPR006311">
    <property type="entry name" value="TAT_signal"/>
</dbReference>
<sequence length="515" mass="56600">MSMVASRRALVAGAGVVAGATAVGIAPAAHAADYSPGSWPATPLLAEHDRHLLSRFSYAVTPQLAQQAVAAGGARAWFDNQLATAYDGSADNLVDWWPHLHLSPNAVWQLQTSGTRFGYRVMYDYGRRLLVRRLVSPRPVLEVMTEFWENYLNVPVNGDSQFTWRARYGDVVRTHALGRFDKLLQDAIVHPAMLIYLDGANSTADHPSENLARELLELHTVGVGAFKERDVKAAARILTGYRVEDRGDWSASYDRKAHATGKVRVLGFKDANKKRDGRRVTGRFLRYLAHHPKTARRIARRLAVTFVSDEPSAALVDHLAGIYLANHTAIRPVLQAMVAHPEFAASAGRKVRDPSQDVVASFAVLGTAMTRPGQDDTSAASLIVHMAETVGLAPMAWPLPDGSPQVSSAWTSPARMMASFDLHWKLATRSQPSRNITYRQPSDWLPAPSIALRDLVDHLSRTLHHRPSTATLLQACCEAVELAPGETITASHPLVTTQMARLLVVFLDHPHHLTR</sequence>
<organism evidence="1">
    <name type="scientific">metagenome</name>
    <dbReference type="NCBI Taxonomy" id="256318"/>
    <lineage>
        <taxon>unclassified sequences</taxon>
        <taxon>metagenomes</taxon>
    </lineage>
</organism>
<protein>
    <recommendedName>
        <fullName evidence="2">DUF1800 domain-containing protein</fullName>
    </recommendedName>
</protein>
<evidence type="ECO:0000313" key="1">
    <source>
        <dbReference type="EMBL" id="CUR58555.1"/>
    </source>
</evidence>
<gene>
    <name evidence="1" type="ORF">NOCA1150039</name>
</gene>
<dbReference type="PROSITE" id="PS51318">
    <property type="entry name" value="TAT"/>
    <property type="match status" value="1"/>
</dbReference>
<dbReference type="EMBL" id="CZKB01000007">
    <property type="protein sequence ID" value="CUR58555.1"/>
    <property type="molecule type" value="Genomic_DNA"/>
</dbReference>